<feature type="binding site" evidence="3">
    <location>
        <position position="203"/>
    </location>
    <ligand>
        <name>Ca(2+)</name>
        <dbReference type="ChEBI" id="CHEBI:29108"/>
    </ligand>
</feature>
<evidence type="ECO:0000256" key="4">
    <source>
        <dbReference type="SAM" id="MobiDB-lite"/>
    </source>
</evidence>
<dbReference type="EMBL" id="JAWXYB010000018">
    <property type="protein sequence ID" value="MDX5932887.1"/>
    <property type="molecule type" value="Genomic_DNA"/>
</dbReference>
<feature type="binding site" evidence="2">
    <location>
        <position position="68"/>
    </location>
    <ligand>
        <name>Mn(2+)</name>
        <dbReference type="ChEBI" id="CHEBI:29035"/>
        <label>1</label>
    </ligand>
</feature>
<comment type="cofactor">
    <cofactor evidence="3">
        <name>Ca(2+)</name>
        <dbReference type="ChEBI" id="CHEBI:29108"/>
    </cofactor>
    <text evidence="3">Binds 1 Ca(2+) ion per subunit.</text>
</comment>
<evidence type="ECO:0000256" key="1">
    <source>
        <dbReference type="ARBA" id="ARBA00007644"/>
    </source>
</evidence>
<evidence type="ECO:0000313" key="5">
    <source>
        <dbReference type="EMBL" id="MDX5932887.1"/>
    </source>
</evidence>
<organism evidence="5 6">
    <name type="scientific">Acidiphilium acidophilum</name>
    <name type="common">Thiobacillus acidophilus</name>
    <dbReference type="NCBI Taxonomy" id="76588"/>
    <lineage>
        <taxon>Bacteria</taxon>
        <taxon>Pseudomonadati</taxon>
        <taxon>Pseudomonadota</taxon>
        <taxon>Alphaproteobacteria</taxon>
        <taxon>Acetobacterales</taxon>
        <taxon>Acidocellaceae</taxon>
        <taxon>Acidiphilium</taxon>
    </lineage>
</organism>
<proteinExistence type="inferred from homology"/>
<dbReference type="CDD" id="cd01051">
    <property type="entry name" value="Mn_catalase"/>
    <property type="match status" value="1"/>
</dbReference>
<dbReference type="AlphaFoldDB" id="A0AAW9DX75"/>
<comment type="cofactor">
    <cofactor evidence="2">
        <name>Mn(2+)</name>
        <dbReference type="ChEBI" id="CHEBI:29035"/>
    </cofactor>
    <text evidence="2">Binds 2 manganese ions per subunit.</text>
</comment>
<comment type="caution">
    <text evidence="5">The sequence shown here is derived from an EMBL/GenBank/DDBJ whole genome shotgun (WGS) entry which is preliminary data.</text>
</comment>
<dbReference type="RefSeq" id="WP_319615739.1">
    <property type="nucleotide sequence ID" value="NZ_JAWXYB010000018.1"/>
</dbReference>
<keyword evidence="3" id="KW-0106">Calcium</keyword>
<evidence type="ECO:0000256" key="3">
    <source>
        <dbReference type="PIRSR" id="PIRSR607760-2"/>
    </source>
</evidence>
<dbReference type="Proteomes" id="UP001279553">
    <property type="component" value="Unassembled WGS sequence"/>
</dbReference>
<feature type="binding site" evidence="3">
    <location>
        <position position="201"/>
    </location>
    <ligand>
        <name>Ca(2+)</name>
        <dbReference type="ChEBI" id="CHEBI:29108"/>
    </ligand>
</feature>
<accession>A0AAW9DX75</accession>
<keyword evidence="2" id="KW-0479">Metal-binding</keyword>
<name>A0AAW9DX75_ACIAO</name>
<dbReference type="Gene3D" id="1.20.1260.10">
    <property type="match status" value="1"/>
</dbReference>
<evidence type="ECO:0000256" key="2">
    <source>
        <dbReference type="PIRSR" id="PIRSR607760-1"/>
    </source>
</evidence>
<feature type="binding site" evidence="2">
    <location>
        <position position="65"/>
    </location>
    <ligand>
        <name>Mn(2+)</name>
        <dbReference type="ChEBI" id="CHEBI:29035"/>
        <label>1</label>
    </ligand>
</feature>
<evidence type="ECO:0000313" key="6">
    <source>
        <dbReference type="Proteomes" id="UP001279553"/>
    </source>
</evidence>
<sequence length="246" mass="27325">MFYHRKETIRPVKVGTPNPVFGQYLLEQFGGATGELTAALQYWVQSFHVEDPGIRDMLQDIAIEEFSHLEMVGKLIVQHTSQKQHHKLHDVPLFAIKGIGPHFVDSQGSAWTASYINEGGNVVRDLRANIAAEAGARQTYEALIHQCDDESTRETLVHLLTREITHAQMFMKALDSLGKLTDPMFGTIQPDETVNVVYNLSQGEDMRGPWNTAPFEYVADPKPTGGKPPGMSNPDDEKTSSHAKAA</sequence>
<protein>
    <submittedName>
        <fullName evidence="5">Manganese catalase family protein</fullName>
    </submittedName>
</protein>
<comment type="similarity">
    <text evidence="1">Belongs to the manganese catalase family.</text>
</comment>
<dbReference type="InterPro" id="IPR007760">
    <property type="entry name" value="Mn_catalase"/>
</dbReference>
<feature type="binding site" evidence="2">
    <location>
        <position position="133"/>
    </location>
    <ligand>
        <name>Mn(2+)</name>
        <dbReference type="ChEBI" id="CHEBI:29035"/>
        <label>1</label>
    </ligand>
</feature>
<dbReference type="GO" id="GO:0046872">
    <property type="term" value="F:metal ion binding"/>
    <property type="evidence" value="ECO:0007669"/>
    <property type="project" value="UniProtKB-KW"/>
</dbReference>
<keyword evidence="6" id="KW-1185">Reference proteome</keyword>
<keyword evidence="2" id="KW-0464">Manganese</keyword>
<dbReference type="InterPro" id="IPR009078">
    <property type="entry name" value="Ferritin-like_SF"/>
</dbReference>
<feature type="region of interest" description="Disordered" evidence="4">
    <location>
        <begin position="209"/>
        <end position="246"/>
    </location>
</feature>
<reference evidence="5 6" key="1">
    <citation type="submission" date="2023-11" db="EMBL/GenBank/DDBJ databases">
        <title>MicrobeMod: A computational toolkit for identifying prokaryotic methylation and restriction-modification with nanopore sequencing.</title>
        <authorList>
            <person name="Crits-Christoph A."/>
            <person name="Kang S.C."/>
            <person name="Lee H."/>
            <person name="Ostrov N."/>
        </authorList>
    </citation>
    <scope>NUCLEOTIDE SEQUENCE [LARGE SCALE GENOMIC DNA]</scope>
    <source>
        <strain evidence="5 6">DSMZ 700</strain>
    </source>
</reference>
<feature type="binding site" evidence="2">
    <location>
        <position position="35"/>
    </location>
    <ligand>
        <name>Mn(2+)</name>
        <dbReference type="ChEBI" id="CHEBI:29035"/>
        <label>1</label>
    </ligand>
</feature>
<feature type="binding site" evidence="3">
    <location>
        <position position="60"/>
    </location>
    <ligand>
        <name>Ca(2+)</name>
        <dbReference type="ChEBI" id="CHEBI:29108"/>
    </ligand>
</feature>
<gene>
    <name evidence="5" type="ORF">SIL87_19215</name>
</gene>
<dbReference type="InterPro" id="IPR012347">
    <property type="entry name" value="Ferritin-like"/>
</dbReference>
<feature type="binding site" evidence="3">
    <location>
        <position position="56"/>
    </location>
    <ligand>
        <name>Ca(2+)</name>
        <dbReference type="ChEBI" id="CHEBI:29108"/>
    </ligand>
</feature>
<dbReference type="Pfam" id="PF05067">
    <property type="entry name" value="Mn_catalase"/>
    <property type="match status" value="1"/>
</dbReference>
<dbReference type="SUPFAM" id="SSF47240">
    <property type="entry name" value="Ferritin-like"/>
    <property type="match status" value="1"/>
</dbReference>
<dbReference type="InterPro" id="IPR039377">
    <property type="entry name" value="Mn_catalase_dom"/>
</dbReference>
<feature type="binding site" evidence="3">
    <location>
        <position position="199"/>
    </location>
    <ligand>
        <name>Ca(2+)</name>
        <dbReference type="ChEBI" id="CHEBI:29108"/>
    </ligand>
</feature>
<feature type="binding site" evidence="2">
    <location>
        <position position="166"/>
    </location>
    <ligand>
        <name>Mn(2+)</name>
        <dbReference type="ChEBI" id="CHEBI:29035"/>
        <label>1</label>
    </ligand>
</feature>